<feature type="transmembrane region" description="Helical" evidence="1">
    <location>
        <begin position="37"/>
        <end position="55"/>
    </location>
</feature>
<keyword evidence="1" id="KW-1133">Transmembrane helix</keyword>
<evidence type="ECO:0000256" key="1">
    <source>
        <dbReference type="SAM" id="Phobius"/>
    </source>
</evidence>
<keyword evidence="1" id="KW-0472">Membrane</keyword>
<sequence length="72" mass="8071">MQADANQSLISAARTRAVVIPVLWALMASAMVIESDAYRYVAIGFVIFVLIRYGADVRRLSNDWLACLCYAW</sequence>
<keyword evidence="1" id="KW-0812">Transmembrane</keyword>
<accession>A0A6M3XCB6</accession>
<dbReference type="AlphaFoldDB" id="A0A6M3XCB6"/>
<reference evidence="2" key="1">
    <citation type="submission" date="2020-03" db="EMBL/GenBank/DDBJ databases">
        <title>The deep terrestrial virosphere.</title>
        <authorList>
            <person name="Holmfeldt K."/>
            <person name="Nilsson E."/>
            <person name="Simone D."/>
            <person name="Lopez-Fernandez M."/>
            <person name="Wu X."/>
            <person name="de Brujin I."/>
            <person name="Lundin D."/>
            <person name="Andersson A."/>
            <person name="Bertilsson S."/>
            <person name="Dopson M."/>
        </authorList>
    </citation>
    <scope>NUCLEOTIDE SEQUENCE</scope>
    <source>
        <strain evidence="2">TM448B00401</strain>
    </source>
</reference>
<protein>
    <submittedName>
        <fullName evidence="2">Uncharacterized protein</fullName>
    </submittedName>
</protein>
<feature type="transmembrane region" description="Helical" evidence="1">
    <location>
        <begin position="12"/>
        <end position="31"/>
    </location>
</feature>
<organism evidence="2">
    <name type="scientific">viral metagenome</name>
    <dbReference type="NCBI Taxonomy" id="1070528"/>
    <lineage>
        <taxon>unclassified sequences</taxon>
        <taxon>metagenomes</taxon>
        <taxon>organismal metagenomes</taxon>
    </lineage>
</organism>
<name>A0A6M3XCB6_9ZZZZ</name>
<gene>
    <name evidence="2" type="ORF">TM448B00401_0001</name>
</gene>
<proteinExistence type="predicted"/>
<evidence type="ECO:0000313" key="2">
    <source>
        <dbReference type="EMBL" id="QJH95348.1"/>
    </source>
</evidence>
<dbReference type="EMBL" id="MT144618">
    <property type="protein sequence ID" value="QJH95348.1"/>
    <property type="molecule type" value="Genomic_DNA"/>
</dbReference>